<dbReference type="Proteomes" id="UP000280307">
    <property type="component" value="Unassembled WGS sequence"/>
</dbReference>
<keyword evidence="1" id="KW-1188">Viral release from host cell</keyword>
<dbReference type="InterPro" id="IPR035421">
    <property type="entry name" value="Terminase_6C"/>
</dbReference>
<dbReference type="Pfam" id="PF03237">
    <property type="entry name" value="Terminase_6N"/>
    <property type="match status" value="1"/>
</dbReference>
<protein>
    <submittedName>
        <fullName evidence="3">Terminase</fullName>
    </submittedName>
</protein>
<sequence>MERSLAPSRSRFFCSPVPWFLCSPVPLFSRSPPEEGCMAPATPRSNPIQEAWRERAQRERSRRVRARVARIPLPEWLQLVTPDFTWDWPHLIYIQQQLDRITSGDIRKLMLFLPPRHGKSELATIRYPIYRMDRDPSIRVILGCYNQDLANLFSRQARRIAKGRGLLGGGIKAQDEWECIGGGSFRAASIGGGGVTGRGANLIIIDDPIRSREDANSALFREKAWEWYSNDIYTRLEPGGAIIIILTRWHQDDLAGRILASTDAPNWTVCSLPAEAEPDDPLGRAVGDPLCPSRFDREALRDIREVLGLDYYALYQQRPVAEEGGLYRRDWFRYERAPYTPEGDLDLEEIVQAWDTASSTVGDYSVCVTVGVKAQCAYILDVYRARLETPDVLRQVITQAARWHPTVLLVEEAVTGIAVVQMLRRETRLPIIGVTPARGGKIAHAKANLPYLEGGRVIFCPGAYLTTFEHELLSFPVVTNDDQVDAYNIALTRIFQSGPRRRAGSHSGGKRG</sequence>
<evidence type="ECO:0000256" key="1">
    <source>
        <dbReference type="ARBA" id="ARBA00022612"/>
    </source>
</evidence>
<evidence type="ECO:0000259" key="2">
    <source>
        <dbReference type="Pfam" id="PF17289"/>
    </source>
</evidence>
<organism evidence="3 4">
    <name type="scientific">Candidatus Viridilinea halotolerans</name>
    <dbReference type="NCBI Taxonomy" id="2491704"/>
    <lineage>
        <taxon>Bacteria</taxon>
        <taxon>Bacillati</taxon>
        <taxon>Chloroflexota</taxon>
        <taxon>Chloroflexia</taxon>
        <taxon>Chloroflexales</taxon>
        <taxon>Chloroflexineae</taxon>
        <taxon>Oscillochloridaceae</taxon>
        <taxon>Candidatus Viridilinea</taxon>
    </lineage>
</organism>
<comment type="caution">
    <text evidence="3">The sequence shown here is derived from an EMBL/GenBank/DDBJ whole genome shotgun (WGS) entry which is preliminary data.</text>
</comment>
<gene>
    <name evidence="3" type="ORF">EI684_04520</name>
</gene>
<dbReference type="EMBL" id="RSAS01000186">
    <property type="protein sequence ID" value="RRR75473.1"/>
    <property type="molecule type" value="Genomic_DNA"/>
</dbReference>
<dbReference type="Pfam" id="PF17289">
    <property type="entry name" value="Terminase_6C"/>
    <property type="match status" value="1"/>
</dbReference>
<feature type="domain" description="Terminase large subunit gp17-like C-terminal" evidence="2">
    <location>
        <begin position="353"/>
        <end position="491"/>
    </location>
</feature>
<reference evidence="3 4" key="1">
    <citation type="submission" date="2018-12" db="EMBL/GenBank/DDBJ databases">
        <title>Genome Sequence of Candidatus Viridilinea halotolerans isolated from saline sulfide-rich spring.</title>
        <authorList>
            <person name="Grouzdev D.S."/>
            <person name="Burganskaya E.I."/>
            <person name="Krutkina M.S."/>
            <person name="Sukhacheva M.V."/>
            <person name="Gorlenko V.M."/>
        </authorList>
    </citation>
    <scope>NUCLEOTIDE SEQUENCE [LARGE SCALE GENOMIC DNA]</scope>
    <source>
        <strain evidence="3">Chok-6</strain>
    </source>
</reference>
<dbReference type="Gene3D" id="3.30.420.240">
    <property type="match status" value="1"/>
</dbReference>
<proteinExistence type="predicted"/>
<evidence type="ECO:0000313" key="4">
    <source>
        <dbReference type="Proteomes" id="UP000280307"/>
    </source>
</evidence>
<dbReference type="AlphaFoldDB" id="A0A426U665"/>
<name>A0A426U665_9CHLR</name>
<accession>A0A426U665</accession>
<evidence type="ECO:0000313" key="3">
    <source>
        <dbReference type="EMBL" id="RRR75473.1"/>
    </source>
</evidence>